<protein>
    <submittedName>
        <fullName evidence="5">Cysteine synthase</fullName>
    </submittedName>
</protein>
<dbReference type="PROSITE" id="PS00901">
    <property type="entry name" value="CYS_SYNTHASE"/>
    <property type="match status" value="1"/>
</dbReference>
<evidence type="ECO:0000256" key="3">
    <source>
        <dbReference type="ARBA" id="ARBA00022898"/>
    </source>
</evidence>
<evidence type="ECO:0000313" key="6">
    <source>
        <dbReference type="Proteomes" id="UP000060778"/>
    </source>
</evidence>
<dbReference type="STRING" id="940295.EYM_00420"/>
<dbReference type="Pfam" id="PF00291">
    <property type="entry name" value="PALP"/>
    <property type="match status" value="1"/>
</dbReference>
<comment type="similarity">
    <text evidence="2">Belongs to the cysteine synthase/cystathionine beta-synthase family.</text>
</comment>
<sequence length="323" mass="35177">MSFKNSKKKALRLMPIVWIGRAIGHTPSVLLRKLVNDENKVMVKLEFMNPSGSIKDRPALFMIKKAEEEGLLKEGSTIVEPSSGNTAISLAMLAAARGYKMVAVVPKTTSSNKIKMLKALGARVIFSESGVPLGHPEHHYTKAVRLAKENGWVMLDQYRNEANVRAHYETTGPELHAQAIQLMGGLDAFVAGVGTGGTILGIGKYLKEVKEDVRVIAVVPSNTLISKFLGLNGDRTFHSIEGLTAMPVSSLLRKYRHLIDEVIEISDNEALETMKFLASREGIMGGLSCGANVAASLKLAREGIRVATVCPDGLIRYLDRLEL</sequence>
<reference evidence="5 6" key="1">
    <citation type="submission" date="2013-11" db="EMBL/GenBank/DDBJ databases">
        <title>Comparative genomics of Ignicoccus.</title>
        <authorList>
            <person name="Podar M."/>
        </authorList>
    </citation>
    <scope>NUCLEOTIDE SEQUENCE [LARGE SCALE GENOMIC DNA]</scope>
    <source>
        <strain evidence="5 6">DSM 13165</strain>
    </source>
</reference>
<dbReference type="InterPro" id="IPR001216">
    <property type="entry name" value="P-phosphate_BS"/>
</dbReference>
<organism evidence="5 6">
    <name type="scientific">Ignicoccus islandicus DSM 13165</name>
    <dbReference type="NCBI Taxonomy" id="940295"/>
    <lineage>
        <taxon>Archaea</taxon>
        <taxon>Thermoproteota</taxon>
        <taxon>Thermoprotei</taxon>
        <taxon>Desulfurococcales</taxon>
        <taxon>Desulfurococcaceae</taxon>
        <taxon>Ignicoccus</taxon>
    </lineage>
</organism>
<dbReference type="FunFam" id="3.40.50.1100:FF:000003">
    <property type="entry name" value="Cystathionine beta-synthase"/>
    <property type="match status" value="1"/>
</dbReference>
<dbReference type="EMBL" id="CP006867">
    <property type="protein sequence ID" value="ALU11385.1"/>
    <property type="molecule type" value="Genomic_DNA"/>
</dbReference>
<comment type="cofactor">
    <cofactor evidence="1">
        <name>pyridoxal 5'-phosphate</name>
        <dbReference type="ChEBI" id="CHEBI:597326"/>
    </cofactor>
</comment>
<dbReference type="InterPro" id="IPR001926">
    <property type="entry name" value="TrpB-like_PALP"/>
</dbReference>
<evidence type="ECO:0000259" key="4">
    <source>
        <dbReference type="Pfam" id="PF00291"/>
    </source>
</evidence>
<accession>A0A0U3F6X3</accession>
<dbReference type="CDD" id="cd01561">
    <property type="entry name" value="CBS_like"/>
    <property type="match status" value="1"/>
</dbReference>
<dbReference type="Proteomes" id="UP000060778">
    <property type="component" value="Chromosome"/>
</dbReference>
<dbReference type="KEGG" id="iis:EYM_00420"/>
<dbReference type="InterPro" id="IPR036052">
    <property type="entry name" value="TrpB-like_PALP_sf"/>
</dbReference>
<evidence type="ECO:0000256" key="2">
    <source>
        <dbReference type="ARBA" id="ARBA00007103"/>
    </source>
</evidence>
<dbReference type="PANTHER" id="PTHR10314">
    <property type="entry name" value="CYSTATHIONINE BETA-SYNTHASE"/>
    <property type="match status" value="1"/>
</dbReference>
<dbReference type="PATRIC" id="fig|940295.4.peg.84"/>
<keyword evidence="3" id="KW-0663">Pyridoxal phosphate</keyword>
<feature type="domain" description="Tryptophan synthase beta chain-like PALP" evidence="4">
    <location>
        <begin position="21"/>
        <end position="301"/>
    </location>
</feature>
<evidence type="ECO:0000313" key="5">
    <source>
        <dbReference type="EMBL" id="ALU11385.1"/>
    </source>
</evidence>
<dbReference type="InterPro" id="IPR050214">
    <property type="entry name" value="Cys_Synth/Cystath_Beta-Synth"/>
</dbReference>
<evidence type="ECO:0000256" key="1">
    <source>
        <dbReference type="ARBA" id="ARBA00001933"/>
    </source>
</evidence>
<dbReference type="Gene3D" id="3.40.50.1100">
    <property type="match status" value="2"/>
</dbReference>
<dbReference type="SUPFAM" id="SSF53686">
    <property type="entry name" value="Tryptophan synthase beta subunit-like PLP-dependent enzymes"/>
    <property type="match status" value="1"/>
</dbReference>
<gene>
    <name evidence="5" type="ORF">EYM_00420</name>
</gene>
<keyword evidence="6" id="KW-1185">Reference proteome</keyword>
<dbReference type="AlphaFoldDB" id="A0A0U3F6X3"/>
<name>A0A0U3F6X3_9CREN</name>
<dbReference type="GO" id="GO:0006535">
    <property type="term" value="P:cysteine biosynthetic process from serine"/>
    <property type="evidence" value="ECO:0007669"/>
    <property type="project" value="InterPro"/>
</dbReference>
<proteinExistence type="inferred from homology"/>